<dbReference type="RefSeq" id="WP_207931811.1">
    <property type="nucleotide sequence ID" value="NZ_CP062222.1"/>
</dbReference>
<protein>
    <recommendedName>
        <fullName evidence="4">DUF883 domain-containing protein</fullName>
    </recommendedName>
</protein>
<feature type="region of interest" description="Disordered" evidence="1">
    <location>
        <begin position="1"/>
        <end position="25"/>
    </location>
</feature>
<dbReference type="KEGG" id="bgoe:IFJ75_06580"/>
<sequence>MTDISSPTADDILSDDLREEGPAQRLGKKADTLIADVEGRAFARSEGIRKAVRSDLHQGRLWARDHAEQTREVIRDHPMKTALYAIGAGVVLGLLLRR</sequence>
<dbReference type="EMBL" id="CP062222">
    <property type="protein sequence ID" value="QTC92530.1"/>
    <property type="molecule type" value="Genomic_DNA"/>
</dbReference>
<keyword evidence="3" id="KW-1185">Reference proteome</keyword>
<evidence type="ECO:0000313" key="3">
    <source>
        <dbReference type="Proteomes" id="UP000663918"/>
    </source>
</evidence>
<evidence type="ECO:0000313" key="2">
    <source>
        <dbReference type="EMBL" id="QTC92530.1"/>
    </source>
</evidence>
<dbReference type="Proteomes" id="UP000663918">
    <property type="component" value="Chromosome"/>
</dbReference>
<reference evidence="2" key="1">
    <citation type="submission" date="2020-09" db="EMBL/GenBank/DDBJ databases">
        <title>Brevundimonas sp. LVF2 isolated from a puddle in Goettingen, Germany.</title>
        <authorList>
            <person name="Friedrich I."/>
            <person name="Klassen A."/>
            <person name="Hannes N."/>
            <person name="Schneider D."/>
            <person name="Hertel R."/>
            <person name="Daniel R."/>
        </authorList>
    </citation>
    <scope>NUCLEOTIDE SEQUENCE</scope>
    <source>
        <strain evidence="2">LVF2</strain>
    </source>
</reference>
<accession>A0A975GZD3</accession>
<organism evidence="2 3">
    <name type="scientific">Brevundimonas goettingensis</name>
    <dbReference type="NCBI Taxonomy" id="2774190"/>
    <lineage>
        <taxon>Bacteria</taxon>
        <taxon>Pseudomonadati</taxon>
        <taxon>Pseudomonadota</taxon>
        <taxon>Alphaproteobacteria</taxon>
        <taxon>Caulobacterales</taxon>
        <taxon>Caulobacteraceae</taxon>
        <taxon>Brevundimonas</taxon>
    </lineage>
</organism>
<gene>
    <name evidence="2" type="ORF">IFJ75_06580</name>
</gene>
<evidence type="ECO:0008006" key="4">
    <source>
        <dbReference type="Google" id="ProtNLM"/>
    </source>
</evidence>
<proteinExistence type="predicted"/>
<evidence type="ECO:0000256" key="1">
    <source>
        <dbReference type="SAM" id="MobiDB-lite"/>
    </source>
</evidence>
<dbReference type="AlphaFoldDB" id="A0A975GZD3"/>
<name>A0A975GZD3_9CAUL</name>